<name>K7MJP6_SOYBN</name>
<accession>K7MJP6</accession>
<feature type="compositionally biased region" description="Polar residues" evidence="1">
    <location>
        <begin position="1"/>
        <end position="28"/>
    </location>
</feature>
<evidence type="ECO:0000313" key="4">
    <source>
        <dbReference type="Proteomes" id="UP000008827"/>
    </source>
</evidence>
<sequence>MIYLPKSNTDPINHTNKTRTQIKNSTQSRIKEKNPSPYTRVPATATYTTFHQLYVF</sequence>
<proteinExistence type="predicted"/>
<evidence type="ECO:0000313" key="2">
    <source>
        <dbReference type="EMBL" id="KRH02315.1"/>
    </source>
</evidence>
<dbReference type="HOGENOM" id="CLU_3018130_0_0_1"/>
<gene>
    <name evidence="2" type="ORF">GLYMA_17G031100</name>
</gene>
<feature type="region of interest" description="Disordered" evidence="1">
    <location>
        <begin position="1"/>
        <end position="40"/>
    </location>
</feature>
<dbReference type="PaxDb" id="3847-GLYMA17G03420.1"/>
<dbReference type="Proteomes" id="UP000008827">
    <property type="component" value="Chromosome 17"/>
</dbReference>
<dbReference type="AlphaFoldDB" id="K7MJP6"/>
<reference evidence="3" key="2">
    <citation type="submission" date="2018-02" db="UniProtKB">
        <authorList>
            <consortium name="EnsemblPlants"/>
        </authorList>
    </citation>
    <scope>IDENTIFICATION</scope>
    <source>
        <strain evidence="3">Williams 82</strain>
    </source>
</reference>
<dbReference type="EMBL" id="CM000850">
    <property type="protein sequence ID" value="KRH02315.1"/>
    <property type="molecule type" value="Genomic_DNA"/>
</dbReference>
<reference evidence="2 3" key="1">
    <citation type="journal article" date="2010" name="Nature">
        <title>Genome sequence of the palaeopolyploid soybean.</title>
        <authorList>
            <person name="Schmutz J."/>
            <person name="Cannon S.B."/>
            <person name="Schlueter J."/>
            <person name="Ma J."/>
            <person name="Mitros T."/>
            <person name="Nelson W."/>
            <person name="Hyten D.L."/>
            <person name="Song Q."/>
            <person name="Thelen J.J."/>
            <person name="Cheng J."/>
            <person name="Xu D."/>
            <person name="Hellsten U."/>
            <person name="May G.D."/>
            <person name="Yu Y."/>
            <person name="Sakurai T."/>
            <person name="Umezawa T."/>
            <person name="Bhattacharyya M.K."/>
            <person name="Sandhu D."/>
            <person name="Valliyodan B."/>
            <person name="Lindquist E."/>
            <person name="Peto M."/>
            <person name="Grant D."/>
            <person name="Shu S."/>
            <person name="Goodstein D."/>
            <person name="Barry K."/>
            <person name="Futrell-Griggs M."/>
            <person name="Abernathy B."/>
            <person name="Du J."/>
            <person name="Tian Z."/>
            <person name="Zhu L."/>
            <person name="Gill N."/>
            <person name="Joshi T."/>
            <person name="Libault M."/>
            <person name="Sethuraman A."/>
            <person name="Zhang X.-C."/>
            <person name="Shinozaki K."/>
            <person name="Nguyen H.T."/>
            <person name="Wing R.A."/>
            <person name="Cregan P."/>
            <person name="Specht J."/>
            <person name="Grimwood J."/>
            <person name="Rokhsar D."/>
            <person name="Stacey G."/>
            <person name="Shoemaker R.C."/>
            <person name="Jackson S.A."/>
        </authorList>
    </citation>
    <scope>NUCLEOTIDE SEQUENCE</scope>
    <source>
        <strain evidence="3">cv. Williams 82</strain>
        <tissue evidence="2">Callus</tissue>
    </source>
</reference>
<evidence type="ECO:0000256" key="1">
    <source>
        <dbReference type="SAM" id="MobiDB-lite"/>
    </source>
</evidence>
<dbReference type="EnsemblPlants" id="KRH02315">
    <property type="protein sequence ID" value="KRH02315"/>
    <property type="gene ID" value="GLYMA_17G031100"/>
</dbReference>
<protein>
    <submittedName>
        <fullName evidence="2 3">Uncharacterized protein</fullName>
    </submittedName>
</protein>
<dbReference type="InParanoid" id="K7MJP6"/>
<reference evidence="2" key="3">
    <citation type="submission" date="2018-07" db="EMBL/GenBank/DDBJ databases">
        <title>WGS assembly of Glycine max.</title>
        <authorList>
            <person name="Schmutz J."/>
            <person name="Cannon S."/>
            <person name="Schlueter J."/>
            <person name="Ma J."/>
            <person name="Mitros T."/>
            <person name="Nelson W."/>
            <person name="Hyten D."/>
            <person name="Song Q."/>
            <person name="Thelen J."/>
            <person name="Cheng J."/>
            <person name="Xu D."/>
            <person name="Hellsten U."/>
            <person name="May G."/>
            <person name="Yu Y."/>
            <person name="Sakurai T."/>
            <person name="Umezawa T."/>
            <person name="Bhattacharyya M."/>
            <person name="Sandhu D."/>
            <person name="Valliyodan B."/>
            <person name="Lindquist E."/>
            <person name="Peto M."/>
            <person name="Grant D."/>
            <person name="Shu S."/>
            <person name="Goodstein D."/>
            <person name="Barry K."/>
            <person name="Futrell-Griggs M."/>
            <person name="Abernathy B."/>
            <person name="Du J."/>
            <person name="Tian Z."/>
            <person name="Zhu L."/>
            <person name="Gill N."/>
            <person name="Joshi T."/>
            <person name="Libault M."/>
            <person name="Sethuraman A."/>
            <person name="Zhang X."/>
            <person name="Shinozaki K."/>
            <person name="Nguyen H."/>
            <person name="Wing R."/>
            <person name="Cregan P."/>
            <person name="Specht J."/>
            <person name="Grimwood J."/>
            <person name="Rokhsar D."/>
            <person name="Stacey G."/>
            <person name="Shoemaker R."/>
            <person name="Jackson S."/>
        </authorList>
    </citation>
    <scope>NUCLEOTIDE SEQUENCE</scope>
    <source>
        <tissue evidence="2">Callus</tissue>
    </source>
</reference>
<dbReference type="Gramene" id="KRH02315">
    <property type="protein sequence ID" value="KRH02315"/>
    <property type="gene ID" value="GLYMA_17G031100"/>
</dbReference>
<organism evidence="2">
    <name type="scientific">Glycine max</name>
    <name type="common">Soybean</name>
    <name type="synonym">Glycine hispida</name>
    <dbReference type="NCBI Taxonomy" id="3847"/>
    <lineage>
        <taxon>Eukaryota</taxon>
        <taxon>Viridiplantae</taxon>
        <taxon>Streptophyta</taxon>
        <taxon>Embryophyta</taxon>
        <taxon>Tracheophyta</taxon>
        <taxon>Spermatophyta</taxon>
        <taxon>Magnoliopsida</taxon>
        <taxon>eudicotyledons</taxon>
        <taxon>Gunneridae</taxon>
        <taxon>Pentapetalae</taxon>
        <taxon>rosids</taxon>
        <taxon>fabids</taxon>
        <taxon>Fabales</taxon>
        <taxon>Fabaceae</taxon>
        <taxon>Papilionoideae</taxon>
        <taxon>50 kb inversion clade</taxon>
        <taxon>NPAAA clade</taxon>
        <taxon>indigoferoid/millettioid clade</taxon>
        <taxon>Phaseoleae</taxon>
        <taxon>Glycine</taxon>
        <taxon>Glycine subgen. Soja</taxon>
    </lineage>
</organism>
<evidence type="ECO:0000313" key="3">
    <source>
        <dbReference type="EnsemblPlants" id="KRH02315"/>
    </source>
</evidence>
<keyword evidence="4" id="KW-1185">Reference proteome</keyword>